<reference evidence="1" key="1">
    <citation type="submission" date="2021-06" db="EMBL/GenBank/DDBJ databases">
        <authorList>
            <person name="Kallberg Y."/>
            <person name="Tangrot J."/>
            <person name="Rosling A."/>
        </authorList>
    </citation>
    <scope>NUCLEOTIDE SEQUENCE</scope>
    <source>
        <strain evidence="1">MA453B</strain>
    </source>
</reference>
<evidence type="ECO:0000313" key="1">
    <source>
        <dbReference type="EMBL" id="CAG8695902.1"/>
    </source>
</evidence>
<protein>
    <submittedName>
        <fullName evidence="1">8409_t:CDS:1</fullName>
    </submittedName>
</protein>
<organism evidence="1 2">
    <name type="scientific">Dentiscutata erythropus</name>
    <dbReference type="NCBI Taxonomy" id="1348616"/>
    <lineage>
        <taxon>Eukaryota</taxon>
        <taxon>Fungi</taxon>
        <taxon>Fungi incertae sedis</taxon>
        <taxon>Mucoromycota</taxon>
        <taxon>Glomeromycotina</taxon>
        <taxon>Glomeromycetes</taxon>
        <taxon>Diversisporales</taxon>
        <taxon>Gigasporaceae</taxon>
        <taxon>Dentiscutata</taxon>
    </lineage>
</organism>
<dbReference type="Proteomes" id="UP000789405">
    <property type="component" value="Unassembled WGS sequence"/>
</dbReference>
<accession>A0A9N9F063</accession>
<evidence type="ECO:0000313" key="2">
    <source>
        <dbReference type="Proteomes" id="UP000789405"/>
    </source>
</evidence>
<dbReference type="OrthoDB" id="1607513at2759"/>
<name>A0A9N9F063_9GLOM</name>
<sequence>MDSDNDLFEFVSDNNTVKNITNTSDSANIAFNISVSKKSSNRLPSP</sequence>
<keyword evidence="2" id="KW-1185">Reference proteome</keyword>
<gene>
    <name evidence="1" type="ORF">DERYTH_LOCUS12670</name>
</gene>
<comment type="caution">
    <text evidence="1">The sequence shown here is derived from an EMBL/GenBank/DDBJ whole genome shotgun (WGS) entry which is preliminary data.</text>
</comment>
<dbReference type="AlphaFoldDB" id="A0A9N9F063"/>
<proteinExistence type="predicted"/>
<feature type="non-terminal residue" evidence="1">
    <location>
        <position position="46"/>
    </location>
</feature>
<dbReference type="EMBL" id="CAJVPY010008440">
    <property type="protein sequence ID" value="CAG8695902.1"/>
    <property type="molecule type" value="Genomic_DNA"/>
</dbReference>